<gene>
    <name evidence="2" type="ORF">VFH_II005080</name>
</gene>
<evidence type="ECO:0000313" key="2">
    <source>
        <dbReference type="EMBL" id="CAI8595845.1"/>
    </source>
</evidence>
<reference evidence="2 3" key="1">
    <citation type="submission" date="2023-01" db="EMBL/GenBank/DDBJ databases">
        <authorList>
            <person name="Kreplak J."/>
        </authorList>
    </citation>
    <scope>NUCLEOTIDE SEQUENCE [LARGE SCALE GENOMIC DNA]</scope>
</reference>
<evidence type="ECO:0000313" key="3">
    <source>
        <dbReference type="Proteomes" id="UP001157006"/>
    </source>
</evidence>
<feature type="region of interest" description="Disordered" evidence="1">
    <location>
        <begin position="67"/>
        <end position="95"/>
    </location>
</feature>
<keyword evidence="3" id="KW-1185">Reference proteome</keyword>
<dbReference type="EMBL" id="OX451737">
    <property type="protein sequence ID" value="CAI8595845.1"/>
    <property type="molecule type" value="Genomic_DNA"/>
</dbReference>
<name>A0AAV0ZHI5_VICFA</name>
<proteinExistence type="predicted"/>
<organism evidence="2 3">
    <name type="scientific">Vicia faba</name>
    <name type="common">Broad bean</name>
    <name type="synonym">Faba vulgaris</name>
    <dbReference type="NCBI Taxonomy" id="3906"/>
    <lineage>
        <taxon>Eukaryota</taxon>
        <taxon>Viridiplantae</taxon>
        <taxon>Streptophyta</taxon>
        <taxon>Embryophyta</taxon>
        <taxon>Tracheophyta</taxon>
        <taxon>Spermatophyta</taxon>
        <taxon>Magnoliopsida</taxon>
        <taxon>eudicotyledons</taxon>
        <taxon>Gunneridae</taxon>
        <taxon>Pentapetalae</taxon>
        <taxon>rosids</taxon>
        <taxon>fabids</taxon>
        <taxon>Fabales</taxon>
        <taxon>Fabaceae</taxon>
        <taxon>Papilionoideae</taxon>
        <taxon>50 kb inversion clade</taxon>
        <taxon>NPAAA clade</taxon>
        <taxon>Hologalegina</taxon>
        <taxon>IRL clade</taxon>
        <taxon>Fabeae</taxon>
        <taxon>Vicia</taxon>
    </lineage>
</organism>
<protein>
    <submittedName>
        <fullName evidence="2">Uncharacterized protein</fullName>
    </submittedName>
</protein>
<evidence type="ECO:0000256" key="1">
    <source>
        <dbReference type="SAM" id="MobiDB-lite"/>
    </source>
</evidence>
<accession>A0AAV0ZHI5</accession>
<dbReference type="Proteomes" id="UP001157006">
    <property type="component" value="Chromosome 2"/>
</dbReference>
<feature type="compositionally biased region" description="Low complexity" evidence="1">
    <location>
        <begin position="67"/>
        <end position="89"/>
    </location>
</feature>
<sequence length="177" mass="20307">MFMRKINCVLSKTISFHCNVSLLDSSCSERLFHSSSSERLIVSSGGYRFIYGARCYIKWLWRSRNNESSNSTTDTDAYASDDNSSNTSYHDAISSESDANDINNLPITTDYKEIHILPITANDEKKLTLGERAPQGSSMDPTFVKERIQNPNPPYPTHLLDRLRESYFFWRPEMVTE</sequence>
<dbReference type="AlphaFoldDB" id="A0AAV0ZHI5"/>